<dbReference type="InterPro" id="IPR051065">
    <property type="entry name" value="Ras-related_GTPase"/>
</dbReference>
<proteinExistence type="inferred from homology"/>
<dbReference type="SMART" id="SM00175">
    <property type="entry name" value="RAB"/>
    <property type="match status" value="1"/>
</dbReference>
<dbReference type="SMART" id="SM00173">
    <property type="entry name" value="RAS"/>
    <property type="match status" value="1"/>
</dbReference>
<comment type="catalytic activity">
    <reaction evidence="4">
        <text>GTP + H2O = GDP + phosphate + H(+)</text>
        <dbReference type="Rhea" id="RHEA:19669"/>
        <dbReference type="ChEBI" id="CHEBI:15377"/>
        <dbReference type="ChEBI" id="CHEBI:15378"/>
        <dbReference type="ChEBI" id="CHEBI:37565"/>
        <dbReference type="ChEBI" id="CHEBI:43474"/>
        <dbReference type="ChEBI" id="CHEBI:58189"/>
        <dbReference type="EC" id="3.6.5.2"/>
    </reaction>
</comment>
<keyword evidence="3" id="KW-0378">Hydrolase</keyword>
<dbReference type="Gene3D" id="3.40.50.300">
    <property type="entry name" value="P-loop containing nucleotide triphosphate hydrolases"/>
    <property type="match status" value="1"/>
</dbReference>
<dbReference type="PROSITE" id="PS51419">
    <property type="entry name" value="RAB"/>
    <property type="match status" value="1"/>
</dbReference>
<evidence type="ECO:0000256" key="4">
    <source>
        <dbReference type="ARBA" id="ARBA00048098"/>
    </source>
</evidence>
<gene>
    <name evidence="5" type="ORF">MAR_015559</name>
</gene>
<dbReference type="EMBL" id="CP111023">
    <property type="protein sequence ID" value="WAR21585.1"/>
    <property type="molecule type" value="Genomic_DNA"/>
</dbReference>
<protein>
    <recommendedName>
        <fullName evidence="2">small monomeric GTPase</fullName>
        <ecNumber evidence="2">3.6.5.2</ecNumber>
    </recommendedName>
</protein>
<evidence type="ECO:0000256" key="1">
    <source>
        <dbReference type="ARBA" id="ARBA00008344"/>
    </source>
</evidence>
<evidence type="ECO:0000313" key="6">
    <source>
        <dbReference type="Proteomes" id="UP001164746"/>
    </source>
</evidence>
<dbReference type="EC" id="3.6.5.2" evidence="2"/>
<evidence type="ECO:0000256" key="3">
    <source>
        <dbReference type="ARBA" id="ARBA00022801"/>
    </source>
</evidence>
<name>A0ABY7FHN2_MYAAR</name>
<dbReference type="PROSITE" id="PS51421">
    <property type="entry name" value="RAS"/>
    <property type="match status" value="1"/>
</dbReference>
<accession>A0ABY7FHN2</accession>
<dbReference type="SUPFAM" id="SSF52540">
    <property type="entry name" value="P-loop containing nucleoside triphosphate hydrolases"/>
    <property type="match status" value="1"/>
</dbReference>
<dbReference type="InterPro" id="IPR001806">
    <property type="entry name" value="Small_GTPase"/>
</dbReference>
<sequence length="178" mass="20095">MQSMLSVCPELKQNTCVANNLAFLSQGTTPLESHMQWADGFVVVYDVCDRKSFTTARRVLNRLHRMRNPFIMPVALLANKIELDHRRLVGVDEGHELALEFACQFYEVSAAETPLAVNVAYQALLRDARITQQQRSNILSRRRSSLLTVSKKLGSIFGKKDAEKRTSRDALPDFALSI</sequence>
<evidence type="ECO:0000313" key="5">
    <source>
        <dbReference type="EMBL" id="WAR21585.1"/>
    </source>
</evidence>
<evidence type="ECO:0000256" key="2">
    <source>
        <dbReference type="ARBA" id="ARBA00011984"/>
    </source>
</evidence>
<reference evidence="5" key="1">
    <citation type="submission" date="2022-11" db="EMBL/GenBank/DDBJ databases">
        <title>Centuries of genome instability and evolution in soft-shell clam transmissible cancer (bioRxiv).</title>
        <authorList>
            <person name="Hart S.F.M."/>
            <person name="Yonemitsu M.A."/>
            <person name="Giersch R.M."/>
            <person name="Beal B.F."/>
            <person name="Arriagada G."/>
            <person name="Davis B.W."/>
            <person name="Ostrander E.A."/>
            <person name="Goff S.P."/>
            <person name="Metzger M.J."/>
        </authorList>
    </citation>
    <scope>NUCLEOTIDE SEQUENCE</scope>
    <source>
        <strain evidence="5">MELC-2E11</strain>
        <tissue evidence="5">Siphon/mantle</tissue>
    </source>
</reference>
<dbReference type="Pfam" id="PF00071">
    <property type="entry name" value="Ras"/>
    <property type="match status" value="1"/>
</dbReference>
<organism evidence="5 6">
    <name type="scientific">Mya arenaria</name>
    <name type="common">Soft-shell clam</name>
    <dbReference type="NCBI Taxonomy" id="6604"/>
    <lineage>
        <taxon>Eukaryota</taxon>
        <taxon>Metazoa</taxon>
        <taxon>Spiralia</taxon>
        <taxon>Lophotrochozoa</taxon>
        <taxon>Mollusca</taxon>
        <taxon>Bivalvia</taxon>
        <taxon>Autobranchia</taxon>
        <taxon>Heteroconchia</taxon>
        <taxon>Euheterodonta</taxon>
        <taxon>Imparidentia</taxon>
        <taxon>Neoheterodontei</taxon>
        <taxon>Myida</taxon>
        <taxon>Myoidea</taxon>
        <taxon>Myidae</taxon>
        <taxon>Mya</taxon>
    </lineage>
</organism>
<dbReference type="InterPro" id="IPR027417">
    <property type="entry name" value="P-loop_NTPase"/>
</dbReference>
<dbReference type="PANTHER" id="PTHR45704">
    <property type="entry name" value="RAS-LIKE FAMILY MEMBER 11"/>
    <property type="match status" value="1"/>
</dbReference>
<keyword evidence="6" id="KW-1185">Reference proteome</keyword>
<dbReference type="Proteomes" id="UP001164746">
    <property type="component" value="Chromosome 12"/>
</dbReference>
<comment type="similarity">
    <text evidence="1">Belongs to the small GTPase superfamily. Ras family.</text>
</comment>